<evidence type="ECO:0000313" key="2">
    <source>
        <dbReference type="EMBL" id="CAG9328567.1"/>
    </source>
</evidence>
<gene>
    <name evidence="2" type="ORF">BSTOLATCC_MIC46564</name>
</gene>
<evidence type="ECO:0000256" key="1">
    <source>
        <dbReference type="SAM" id="Coils"/>
    </source>
</evidence>
<keyword evidence="1" id="KW-0175">Coiled coil</keyword>
<feature type="coiled-coil region" evidence="1">
    <location>
        <begin position="67"/>
        <end position="165"/>
    </location>
</feature>
<reference evidence="2" key="1">
    <citation type="submission" date="2021-09" db="EMBL/GenBank/DDBJ databases">
        <authorList>
            <consortium name="AG Swart"/>
            <person name="Singh M."/>
            <person name="Singh A."/>
            <person name="Seah K."/>
            <person name="Emmerich C."/>
        </authorList>
    </citation>
    <scope>NUCLEOTIDE SEQUENCE</scope>
    <source>
        <strain evidence="2">ATCC30299</strain>
    </source>
</reference>
<proteinExistence type="predicted"/>
<accession>A0AAU9K3L1</accession>
<dbReference type="AlphaFoldDB" id="A0AAU9K3L1"/>
<dbReference type="EMBL" id="CAJZBQ010000046">
    <property type="protein sequence ID" value="CAG9328567.1"/>
    <property type="molecule type" value="Genomic_DNA"/>
</dbReference>
<sequence>MSLCSLLAPAFTYSFPDSSSYYSFCSQNLGINPQEIELFALVPINEVSNPTQIAIKVKQSSFSLSSLEELISERNQLKVQLEKSREALLNYSEKILAQAEKGIPSDEKYKKKIAKLSEDNKKLRQLLKTQLENAENLRIETQKTVENLRQEFDMLVKELMAAKEGKTKADEKPPVEKRFVVPKLKI</sequence>
<keyword evidence="3" id="KW-1185">Reference proteome</keyword>
<comment type="caution">
    <text evidence="2">The sequence shown here is derived from an EMBL/GenBank/DDBJ whole genome shotgun (WGS) entry which is preliminary data.</text>
</comment>
<protein>
    <submittedName>
        <fullName evidence="2">Uncharacterized protein</fullName>
    </submittedName>
</protein>
<organism evidence="2 3">
    <name type="scientific">Blepharisma stoltei</name>
    <dbReference type="NCBI Taxonomy" id="1481888"/>
    <lineage>
        <taxon>Eukaryota</taxon>
        <taxon>Sar</taxon>
        <taxon>Alveolata</taxon>
        <taxon>Ciliophora</taxon>
        <taxon>Postciliodesmatophora</taxon>
        <taxon>Heterotrichea</taxon>
        <taxon>Heterotrichida</taxon>
        <taxon>Blepharismidae</taxon>
        <taxon>Blepharisma</taxon>
    </lineage>
</organism>
<evidence type="ECO:0000313" key="3">
    <source>
        <dbReference type="Proteomes" id="UP001162131"/>
    </source>
</evidence>
<dbReference type="Proteomes" id="UP001162131">
    <property type="component" value="Unassembled WGS sequence"/>
</dbReference>
<name>A0AAU9K3L1_9CILI</name>